<evidence type="ECO:0000256" key="3">
    <source>
        <dbReference type="ARBA" id="ARBA00023163"/>
    </source>
</evidence>
<protein>
    <submittedName>
        <fullName evidence="6">Transcriptional regulator</fullName>
    </submittedName>
</protein>
<gene>
    <name evidence="6" type="ORF">AFA91_26745</name>
</gene>
<dbReference type="OrthoDB" id="329481at2"/>
<dbReference type="Pfam" id="PF00440">
    <property type="entry name" value="TetR_N"/>
    <property type="match status" value="1"/>
</dbReference>
<evidence type="ECO:0000256" key="4">
    <source>
        <dbReference type="PROSITE-ProRule" id="PRU00335"/>
    </source>
</evidence>
<evidence type="ECO:0000313" key="7">
    <source>
        <dbReference type="Proteomes" id="UP000062255"/>
    </source>
</evidence>
<dbReference type="InterPro" id="IPR036271">
    <property type="entry name" value="Tet_transcr_reg_TetR-rel_C_sf"/>
</dbReference>
<dbReference type="InterPro" id="IPR050109">
    <property type="entry name" value="HTH-type_TetR-like_transc_reg"/>
</dbReference>
<dbReference type="AlphaFoldDB" id="A0A0K0XC01"/>
<sequence>MPRQRSLSRPQIAAAALEVVDADGLAALSMRTVARRLGIGTMSLYRYVADRAELEAMVVDLVLEAVDLSVPGGSARHRILVLAERVRDATTHHPAVVPLMLAHRHHVPASMRWGEVVLGVLADAGYTGKRRVYAFRALLAHVFGALEVAHHSPLSGPGTQALAELPAEKFPMLSETATVARGVSADDEFRRGLEIVLRGLDI</sequence>
<keyword evidence="3" id="KW-0804">Transcription</keyword>
<accession>A0A0K0XC01</accession>
<evidence type="ECO:0000256" key="1">
    <source>
        <dbReference type="ARBA" id="ARBA00023015"/>
    </source>
</evidence>
<dbReference type="GO" id="GO:0003700">
    <property type="term" value="F:DNA-binding transcription factor activity"/>
    <property type="evidence" value="ECO:0007669"/>
    <property type="project" value="TreeGrafter"/>
</dbReference>
<keyword evidence="1" id="KW-0805">Transcription regulation</keyword>
<dbReference type="SUPFAM" id="SSF48498">
    <property type="entry name" value="Tetracyclin repressor-like, C-terminal domain"/>
    <property type="match status" value="1"/>
</dbReference>
<dbReference type="InterPro" id="IPR001647">
    <property type="entry name" value="HTH_TetR"/>
</dbReference>
<reference evidence="6 7" key="1">
    <citation type="submission" date="2015-07" db="EMBL/GenBank/DDBJ databases">
        <title>Complete genome sequence of Mycobacterium goodii X7B, a facultative thermophilic biodesulfurizing bacterium.</title>
        <authorList>
            <person name="Yu B."/>
            <person name="Li F."/>
            <person name="Xu P."/>
        </authorList>
    </citation>
    <scope>NUCLEOTIDE SEQUENCE [LARGE SCALE GENOMIC DNA]</scope>
    <source>
        <strain evidence="6 7">X7B</strain>
    </source>
</reference>
<dbReference type="GO" id="GO:0000976">
    <property type="term" value="F:transcription cis-regulatory region binding"/>
    <property type="evidence" value="ECO:0007669"/>
    <property type="project" value="TreeGrafter"/>
</dbReference>
<dbReference type="PANTHER" id="PTHR30055:SF151">
    <property type="entry name" value="TRANSCRIPTIONAL REGULATORY PROTEIN"/>
    <property type="match status" value="1"/>
</dbReference>
<dbReference type="Pfam" id="PF02909">
    <property type="entry name" value="TetR_C_1"/>
    <property type="match status" value="1"/>
</dbReference>
<dbReference type="GO" id="GO:0045892">
    <property type="term" value="P:negative regulation of DNA-templated transcription"/>
    <property type="evidence" value="ECO:0007669"/>
    <property type="project" value="InterPro"/>
</dbReference>
<dbReference type="RefSeq" id="WP_049747350.1">
    <property type="nucleotide sequence ID" value="NZ_CP012150.1"/>
</dbReference>
<dbReference type="KEGG" id="mgo:AFA91_26745"/>
<evidence type="ECO:0000256" key="2">
    <source>
        <dbReference type="ARBA" id="ARBA00023125"/>
    </source>
</evidence>
<dbReference type="PATRIC" id="fig|134601.6.peg.5525"/>
<organism evidence="6 7">
    <name type="scientific">Mycolicibacterium goodii</name>
    <name type="common">Mycobacterium goodii</name>
    <dbReference type="NCBI Taxonomy" id="134601"/>
    <lineage>
        <taxon>Bacteria</taxon>
        <taxon>Bacillati</taxon>
        <taxon>Actinomycetota</taxon>
        <taxon>Actinomycetes</taxon>
        <taxon>Mycobacteriales</taxon>
        <taxon>Mycobacteriaceae</taxon>
        <taxon>Mycolicibacterium</taxon>
    </lineage>
</organism>
<dbReference type="EMBL" id="CP012150">
    <property type="protein sequence ID" value="AKS34892.1"/>
    <property type="molecule type" value="Genomic_DNA"/>
</dbReference>
<feature type="DNA-binding region" description="H-T-H motif" evidence="4">
    <location>
        <begin position="29"/>
        <end position="48"/>
    </location>
</feature>
<dbReference type="STRING" id="134601.AFA91_26745"/>
<dbReference type="SUPFAM" id="SSF46689">
    <property type="entry name" value="Homeodomain-like"/>
    <property type="match status" value="1"/>
</dbReference>
<feature type="domain" description="HTH tetR-type" evidence="5">
    <location>
        <begin position="6"/>
        <end position="66"/>
    </location>
</feature>
<name>A0A0K0XC01_MYCGD</name>
<proteinExistence type="predicted"/>
<dbReference type="Proteomes" id="UP000062255">
    <property type="component" value="Chromosome"/>
</dbReference>
<evidence type="ECO:0000313" key="6">
    <source>
        <dbReference type="EMBL" id="AKS34892.1"/>
    </source>
</evidence>
<dbReference type="PANTHER" id="PTHR30055">
    <property type="entry name" value="HTH-TYPE TRANSCRIPTIONAL REGULATOR RUTR"/>
    <property type="match status" value="1"/>
</dbReference>
<evidence type="ECO:0000259" key="5">
    <source>
        <dbReference type="PROSITE" id="PS50977"/>
    </source>
</evidence>
<dbReference type="Gene3D" id="1.10.357.10">
    <property type="entry name" value="Tetracycline Repressor, domain 2"/>
    <property type="match status" value="1"/>
</dbReference>
<keyword evidence="2 4" id="KW-0238">DNA-binding</keyword>
<dbReference type="InterPro" id="IPR004111">
    <property type="entry name" value="Repressor_TetR_C"/>
</dbReference>
<dbReference type="PROSITE" id="PS50977">
    <property type="entry name" value="HTH_TETR_2"/>
    <property type="match status" value="1"/>
</dbReference>
<dbReference type="InterPro" id="IPR009057">
    <property type="entry name" value="Homeodomain-like_sf"/>
</dbReference>